<feature type="compositionally biased region" description="Polar residues" evidence="4">
    <location>
        <begin position="277"/>
        <end position="286"/>
    </location>
</feature>
<accession>A0ABD1CR38</accession>
<reference evidence="5 6" key="1">
    <citation type="submission" date="2024-05" db="EMBL/GenBank/DDBJ databases">
        <title>Culex pipiens pipiens assembly and annotation.</title>
        <authorList>
            <person name="Alout H."/>
            <person name="Durand T."/>
        </authorList>
    </citation>
    <scope>NUCLEOTIDE SEQUENCE [LARGE SCALE GENOMIC DNA]</scope>
    <source>
        <strain evidence="5">HA-2024</strain>
        <tissue evidence="5">Whole body</tissue>
    </source>
</reference>
<feature type="compositionally biased region" description="Low complexity" evidence="4">
    <location>
        <begin position="255"/>
        <end position="270"/>
    </location>
</feature>
<feature type="region of interest" description="Disordered" evidence="4">
    <location>
        <begin position="254"/>
        <end position="303"/>
    </location>
</feature>
<keyword evidence="1 3" id="KW-0853">WD repeat</keyword>
<dbReference type="Proteomes" id="UP001562425">
    <property type="component" value="Unassembled WGS sequence"/>
</dbReference>
<organism evidence="5 6">
    <name type="scientific">Culex pipiens pipiens</name>
    <name type="common">Northern house mosquito</name>
    <dbReference type="NCBI Taxonomy" id="38569"/>
    <lineage>
        <taxon>Eukaryota</taxon>
        <taxon>Metazoa</taxon>
        <taxon>Ecdysozoa</taxon>
        <taxon>Arthropoda</taxon>
        <taxon>Hexapoda</taxon>
        <taxon>Insecta</taxon>
        <taxon>Pterygota</taxon>
        <taxon>Neoptera</taxon>
        <taxon>Endopterygota</taxon>
        <taxon>Diptera</taxon>
        <taxon>Nematocera</taxon>
        <taxon>Culicoidea</taxon>
        <taxon>Culicidae</taxon>
        <taxon>Culicinae</taxon>
        <taxon>Culicini</taxon>
        <taxon>Culex</taxon>
        <taxon>Culex</taxon>
    </lineage>
</organism>
<dbReference type="InterPro" id="IPR001680">
    <property type="entry name" value="WD40_rpt"/>
</dbReference>
<evidence type="ECO:0000256" key="3">
    <source>
        <dbReference type="PROSITE-ProRule" id="PRU00221"/>
    </source>
</evidence>
<dbReference type="SMART" id="SM00320">
    <property type="entry name" value="WD40"/>
    <property type="match status" value="4"/>
</dbReference>
<feature type="repeat" description="WD" evidence="3">
    <location>
        <begin position="88"/>
        <end position="129"/>
    </location>
</feature>
<dbReference type="InterPro" id="IPR036322">
    <property type="entry name" value="WD40_repeat_dom_sf"/>
</dbReference>
<dbReference type="PROSITE" id="PS50082">
    <property type="entry name" value="WD_REPEATS_2"/>
    <property type="match status" value="1"/>
</dbReference>
<dbReference type="PANTHER" id="PTHR14107">
    <property type="entry name" value="WD REPEAT PROTEIN"/>
    <property type="match status" value="1"/>
</dbReference>
<sequence>MYMYNEELQCTPTTPSYQPYKCGDGYIVLACKSKSTRNPLYKWCFGQQENASINEFCFSPCGQHLAIVSQDGFLRVFHYSNMELIGIARSYFGGFLCVCWSPDGKYVVVGGEDDLVTVYSLQEQRVVARGQGHRSWVSVVSFDPYTTSYSNWESADFSDDDNPINDGYKNCYSRTTHSNSEATATAVRRPPSTYRNSVSTSDKLATSYRLGSVSQDTQLCLWDITEDVLRQSIGRLSRNLSSADSALCNTKSEFSNSANNSNSGQQASSQKDAAKTIANTASMNDNDTNKRGGDPTGTGNSIVSSYDPMKLIGTPACPRFDDCPVLEPLVCKKIAHERLTALIFREDCFLTACQDGFVYTWARPGYINLPQHLPPSPTAPPGGTVV</sequence>
<proteinExistence type="predicted"/>
<gene>
    <name evidence="5" type="ORF">pipiens_000522</name>
</gene>
<evidence type="ECO:0000313" key="6">
    <source>
        <dbReference type="Proteomes" id="UP001562425"/>
    </source>
</evidence>
<keyword evidence="2" id="KW-0677">Repeat</keyword>
<dbReference type="EMBL" id="JBEHCU010010040">
    <property type="protein sequence ID" value="KAL1378861.1"/>
    <property type="molecule type" value="Genomic_DNA"/>
</dbReference>
<dbReference type="PANTHER" id="PTHR14107:SF16">
    <property type="entry name" value="AT02583P"/>
    <property type="match status" value="1"/>
</dbReference>
<evidence type="ECO:0008006" key="7">
    <source>
        <dbReference type="Google" id="ProtNLM"/>
    </source>
</evidence>
<protein>
    <recommendedName>
        <fullName evidence="7">WD repeat-containing protein 20</fullName>
    </recommendedName>
</protein>
<evidence type="ECO:0000313" key="5">
    <source>
        <dbReference type="EMBL" id="KAL1378861.1"/>
    </source>
</evidence>
<dbReference type="Gene3D" id="2.130.10.10">
    <property type="entry name" value="YVTN repeat-like/Quinoprotein amine dehydrogenase"/>
    <property type="match status" value="1"/>
</dbReference>
<dbReference type="Pfam" id="PF00400">
    <property type="entry name" value="WD40"/>
    <property type="match status" value="2"/>
</dbReference>
<dbReference type="AlphaFoldDB" id="A0ABD1CR38"/>
<name>A0ABD1CR38_CULPP</name>
<comment type="caution">
    <text evidence="5">The sequence shown here is derived from an EMBL/GenBank/DDBJ whole genome shotgun (WGS) entry which is preliminary data.</text>
</comment>
<dbReference type="SUPFAM" id="SSF50978">
    <property type="entry name" value="WD40 repeat-like"/>
    <property type="match status" value="1"/>
</dbReference>
<keyword evidence="6" id="KW-1185">Reference proteome</keyword>
<dbReference type="InterPro" id="IPR051362">
    <property type="entry name" value="WD_repeat_creC_regulators"/>
</dbReference>
<evidence type="ECO:0000256" key="1">
    <source>
        <dbReference type="ARBA" id="ARBA00022574"/>
    </source>
</evidence>
<dbReference type="InterPro" id="IPR015943">
    <property type="entry name" value="WD40/YVTN_repeat-like_dom_sf"/>
</dbReference>
<evidence type="ECO:0000256" key="4">
    <source>
        <dbReference type="SAM" id="MobiDB-lite"/>
    </source>
</evidence>
<evidence type="ECO:0000256" key="2">
    <source>
        <dbReference type="ARBA" id="ARBA00022737"/>
    </source>
</evidence>
<feature type="region of interest" description="Disordered" evidence="4">
    <location>
        <begin position="179"/>
        <end position="201"/>
    </location>
</feature>